<dbReference type="Gene3D" id="2.40.70.10">
    <property type="entry name" value="Acid Proteases"/>
    <property type="match status" value="1"/>
</dbReference>
<dbReference type="Proteomes" id="UP001151760">
    <property type="component" value="Unassembled WGS sequence"/>
</dbReference>
<comment type="caution">
    <text evidence="7">The sequence shown here is derived from an EMBL/GenBank/DDBJ whole genome shotgun (WGS) entry which is preliminary data.</text>
</comment>
<dbReference type="PANTHER" id="PTHR37984">
    <property type="entry name" value="PROTEIN CBG26694"/>
    <property type="match status" value="1"/>
</dbReference>
<name>A0ABQ5F5L9_9ASTR</name>
<keyword evidence="5" id="KW-0511">Multifunctional enzyme</keyword>
<evidence type="ECO:0000256" key="4">
    <source>
        <dbReference type="ARBA" id="ARBA00022759"/>
    </source>
</evidence>
<dbReference type="InterPro" id="IPR021109">
    <property type="entry name" value="Peptidase_aspartic_dom_sf"/>
</dbReference>
<keyword evidence="4" id="KW-0378">Hydrolase</keyword>
<dbReference type="CDD" id="cd00303">
    <property type="entry name" value="retropepsin_like"/>
    <property type="match status" value="1"/>
</dbReference>
<reference evidence="7" key="1">
    <citation type="journal article" date="2022" name="Int. J. Mol. Sci.">
        <title>Draft Genome of Tanacetum Coccineum: Genomic Comparison of Closely Related Tanacetum-Family Plants.</title>
        <authorList>
            <person name="Yamashiro T."/>
            <person name="Shiraishi A."/>
            <person name="Nakayama K."/>
            <person name="Satake H."/>
        </authorList>
    </citation>
    <scope>NUCLEOTIDE SEQUENCE</scope>
</reference>
<evidence type="ECO:0000313" key="8">
    <source>
        <dbReference type="Proteomes" id="UP001151760"/>
    </source>
</evidence>
<keyword evidence="8" id="KW-1185">Reference proteome</keyword>
<keyword evidence="2" id="KW-0548">Nucleotidyltransferase</keyword>
<keyword evidence="1" id="KW-0808">Transferase</keyword>
<feature type="domain" description="Reverse transcriptase/retrotransposon-derived protein RNase H-like" evidence="6">
    <location>
        <begin position="310"/>
        <end position="362"/>
    </location>
</feature>
<reference evidence="7" key="2">
    <citation type="submission" date="2022-01" db="EMBL/GenBank/DDBJ databases">
        <authorList>
            <person name="Yamashiro T."/>
            <person name="Shiraishi A."/>
            <person name="Satake H."/>
            <person name="Nakayama K."/>
        </authorList>
    </citation>
    <scope>NUCLEOTIDE SEQUENCE</scope>
</reference>
<dbReference type="SUPFAM" id="SSF50630">
    <property type="entry name" value="Acid proteases"/>
    <property type="match status" value="1"/>
</dbReference>
<evidence type="ECO:0000256" key="2">
    <source>
        <dbReference type="ARBA" id="ARBA00022695"/>
    </source>
</evidence>
<organism evidence="7 8">
    <name type="scientific">Tanacetum coccineum</name>
    <dbReference type="NCBI Taxonomy" id="301880"/>
    <lineage>
        <taxon>Eukaryota</taxon>
        <taxon>Viridiplantae</taxon>
        <taxon>Streptophyta</taxon>
        <taxon>Embryophyta</taxon>
        <taxon>Tracheophyta</taxon>
        <taxon>Spermatophyta</taxon>
        <taxon>Magnoliopsida</taxon>
        <taxon>eudicotyledons</taxon>
        <taxon>Gunneridae</taxon>
        <taxon>Pentapetalae</taxon>
        <taxon>asterids</taxon>
        <taxon>campanulids</taxon>
        <taxon>Asterales</taxon>
        <taxon>Asteraceae</taxon>
        <taxon>Asteroideae</taxon>
        <taxon>Anthemideae</taxon>
        <taxon>Anthemidinae</taxon>
        <taxon>Tanacetum</taxon>
    </lineage>
</organism>
<evidence type="ECO:0000256" key="3">
    <source>
        <dbReference type="ARBA" id="ARBA00022722"/>
    </source>
</evidence>
<sequence>MVRCGASASSVRTPVSTSTVRSGTNIQARQFKELIETELADKQSNGLCFKCNEKFTIGHQCPSKTLQVLLVMDEEDEDDEENVENREGSHIHLDSMKVSLNLLLGFTSPRTLKIRGILRGVVVTVLIDSGATHNFLSKVLVARLGLCVFGNNFVGVMLGNGGFEESVGICKGVVLSLSRLQIIEELFPFELGSTYVILGIKWLQTLGDMVVNWKELTMSFNMDGDRILIKGDPSLNRSLVSLKSILRSLKLEKNGFLVELKCLGELREARLPTNEAINDLLKDFEDIFQQPKGLPPIRPQDHAINLCEGYGVGAVLSQKGRPMAYFSKTLGTRARLKSVYERELMAIMMAIKKWRPYLIGKENNVAHALSRRRDDVALEALSVPKI</sequence>
<accession>A0ABQ5F5L9</accession>
<evidence type="ECO:0000256" key="1">
    <source>
        <dbReference type="ARBA" id="ARBA00022679"/>
    </source>
</evidence>
<keyword evidence="4" id="KW-0255">Endonuclease</keyword>
<keyword evidence="3" id="KW-0540">Nuclease</keyword>
<dbReference type="PANTHER" id="PTHR37984:SF5">
    <property type="entry name" value="PROTEIN NYNRIN-LIKE"/>
    <property type="match status" value="1"/>
</dbReference>
<dbReference type="Pfam" id="PF08284">
    <property type="entry name" value="RVP_2"/>
    <property type="match status" value="1"/>
</dbReference>
<protein>
    <submittedName>
        <fullName evidence="7">Mitochondrial protein</fullName>
    </submittedName>
</protein>
<evidence type="ECO:0000259" key="6">
    <source>
        <dbReference type="Pfam" id="PF17919"/>
    </source>
</evidence>
<proteinExistence type="predicted"/>
<dbReference type="InterPro" id="IPR050951">
    <property type="entry name" value="Retrovirus_Pol_polyprotein"/>
</dbReference>
<evidence type="ECO:0000313" key="7">
    <source>
        <dbReference type="EMBL" id="GJT58344.1"/>
    </source>
</evidence>
<dbReference type="InterPro" id="IPR041577">
    <property type="entry name" value="RT_RNaseH_2"/>
</dbReference>
<dbReference type="InterPro" id="IPR043502">
    <property type="entry name" value="DNA/RNA_pol_sf"/>
</dbReference>
<dbReference type="Pfam" id="PF17919">
    <property type="entry name" value="RT_RNaseH_2"/>
    <property type="match status" value="1"/>
</dbReference>
<evidence type="ECO:0000256" key="5">
    <source>
        <dbReference type="ARBA" id="ARBA00023268"/>
    </source>
</evidence>
<dbReference type="SUPFAM" id="SSF56672">
    <property type="entry name" value="DNA/RNA polymerases"/>
    <property type="match status" value="1"/>
</dbReference>
<dbReference type="EMBL" id="BQNB010017010">
    <property type="protein sequence ID" value="GJT58344.1"/>
    <property type="molecule type" value="Genomic_DNA"/>
</dbReference>
<gene>
    <name evidence="7" type="ORF">Tco_0993398</name>
</gene>